<feature type="region of interest" description="Disordered" evidence="1">
    <location>
        <begin position="450"/>
        <end position="489"/>
    </location>
</feature>
<dbReference type="Gene3D" id="3.40.50.10190">
    <property type="entry name" value="BRCT domain"/>
    <property type="match status" value="3"/>
</dbReference>
<dbReference type="SMART" id="SM00292">
    <property type="entry name" value="BRCT"/>
    <property type="match status" value="3"/>
</dbReference>
<dbReference type="PANTHER" id="PTHR14625:SF3">
    <property type="entry name" value="MICROCEPHALIN"/>
    <property type="match status" value="1"/>
</dbReference>
<dbReference type="AlphaFoldDB" id="A0A1A9W6X8"/>
<feature type="region of interest" description="Disordered" evidence="1">
    <location>
        <begin position="815"/>
        <end position="838"/>
    </location>
</feature>
<keyword evidence="4" id="KW-1185">Reference proteome</keyword>
<dbReference type="SUPFAM" id="SSF52113">
    <property type="entry name" value="BRCT domain"/>
    <property type="match status" value="3"/>
</dbReference>
<dbReference type="PANTHER" id="PTHR14625">
    <property type="entry name" value="MICROCEPHALIN"/>
    <property type="match status" value="1"/>
</dbReference>
<dbReference type="InterPro" id="IPR022047">
    <property type="entry name" value="Microcephalin-like"/>
</dbReference>
<proteinExistence type="predicted"/>
<evidence type="ECO:0000256" key="1">
    <source>
        <dbReference type="SAM" id="MobiDB-lite"/>
    </source>
</evidence>
<dbReference type="CDD" id="cd17751">
    <property type="entry name" value="BRCT_microcephalin_rpt3"/>
    <property type="match status" value="1"/>
</dbReference>
<evidence type="ECO:0000313" key="3">
    <source>
        <dbReference type="EnsemblMetazoa" id="GBRI008398-PA"/>
    </source>
</evidence>
<dbReference type="STRING" id="37001.A0A1A9W6X8"/>
<dbReference type="PROSITE" id="PS50172">
    <property type="entry name" value="BRCT"/>
    <property type="match status" value="3"/>
</dbReference>
<dbReference type="InterPro" id="IPR001357">
    <property type="entry name" value="BRCT_dom"/>
</dbReference>
<protein>
    <recommendedName>
        <fullName evidence="2">BRCT domain-containing protein</fullName>
    </recommendedName>
</protein>
<sequence>MDRFVVRSSSVKYLNHPKLTIKTTKDYPGTAKKSNAYDIKSKTQPLQEKEINNLSKNVSSERETDDRLIMENNCNSNDSGVSSTLSLASVTSNSDAEEQNNKILKKNYLGKLGDYLDCPADKENDTTLIITPNSKAMKLDPLQIDDYAVTMANLKDAPRSAITAEQIAITTEKQSVKHNPAVMARISRDINSPSASVRHRALKGLKNPTLHGYTQFDIPDVEQSFQIPQEEIPSLQDVMRNVIVYVEVRTNEDNRSAGVRKVIENLGARVNLTMLRDTTHVVFKDGLLSTYKKAKVWGIPIVSILWIEACRTQHRLCDPMDYPISNIDRYENPELYAKMKRIKYMQPDSESNKRIRNRAGGTPTSAQKTSSHKTNPLLIDNTTPTTHKRHITKRPMDISQYFKRIYGEKQTSIDGLNSPTTQLLNRMQTEVELLNAQASQLDARKTLSFGEASPTKDKSAKAVASKNAVKQAANKTTLARRGGTPPSTYQKCAGGNVEVHAAASAIEAMSICNSPPVDASRRRSSLCILEDTSMTDASLSVKETSNSLYLNTPKRSGVKRRTLYSIKAMELSNVKENRIGLIDNPNNEEISCDDSAKPKKSRRTLYSALAMEIDEDTEREKGQPRQKLITSTKEVSSSKSTNNSLRLLSGEGSDITLTPGVNIGDSKNVAVERSKLLTRADIIAKETKPQNKSLTPKKLVDIKITALTPISPDVNGGICVTPSRSKTLCMAQRPATIAAAMAATTASCSMFLTSDTVDSALEEDFKMCNTPSVIFNSKRPVGRRRTLFDVSMDIINQRVQLINERKSRHSINTVHESETTTAEKFANSNSPVEEKTANSYTPEKLHTEIGNEAIQSPTDVTPPNMGHSISHIKRKRKLFPPIELLSTRTSPLKETLIPSKGFSGTDKIVEKLSTRQSLTAKSSSVKTKHRRTLMPISISQPETGVSKQTKEKFLKSRRSTMEFEPLKRNSKKSETLLPTSPNCRNIGAIRIKKIESKTQKFKSKKKLPTMVHTNMRKSEVNVIRETVNQLGGFILGDIVNDDTTHLITYESRRTLNLLRAMARGLWIVEYNWIVESAKIGRWLPEEPFEVHDFSRAIEICRSEKQAFGDFYKCELFHNVGPIYVSSRCSPVSKENVKELITICGGKITGSRSKARYIVGSPIGNFGELPPKELLQQQQNGEKCYVSPFWILDSITEMQILKLQKYAFKP</sequence>
<feature type="region of interest" description="Disordered" evidence="1">
    <location>
        <begin position="615"/>
        <end position="647"/>
    </location>
</feature>
<name>A0A1A9W6X8_9MUSC</name>
<feature type="compositionally biased region" description="Polar residues" evidence="1">
    <location>
        <begin position="362"/>
        <end position="385"/>
    </location>
</feature>
<dbReference type="VEuPathDB" id="VectorBase:GBRI008398"/>
<evidence type="ECO:0000313" key="4">
    <source>
        <dbReference type="Proteomes" id="UP000091820"/>
    </source>
</evidence>
<reference evidence="3" key="2">
    <citation type="submission" date="2020-05" db="UniProtKB">
        <authorList>
            <consortium name="EnsemblMetazoa"/>
        </authorList>
    </citation>
    <scope>IDENTIFICATION</scope>
    <source>
        <strain evidence="3">IAEA</strain>
    </source>
</reference>
<reference evidence="4" key="1">
    <citation type="submission" date="2014-03" db="EMBL/GenBank/DDBJ databases">
        <authorList>
            <person name="Aksoy S."/>
            <person name="Warren W."/>
            <person name="Wilson R.K."/>
        </authorList>
    </citation>
    <scope>NUCLEOTIDE SEQUENCE [LARGE SCALE GENOMIC DNA]</scope>
    <source>
        <strain evidence="4">IAEA</strain>
    </source>
</reference>
<organism evidence="3 4">
    <name type="scientific">Glossina brevipalpis</name>
    <dbReference type="NCBI Taxonomy" id="37001"/>
    <lineage>
        <taxon>Eukaryota</taxon>
        <taxon>Metazoa</taxon>
        <taxon>Ecdysozoa</taxon>
        <taxon>Arthropoda</taxon>
        <taxon>Hexapoda</taxon>
        <taxon>Insecta</taxon>
        <taxon>Pterygota</taxon>
        <taxon>Neoptera</taxon>
        <taxon>Endopterygota</taxon>
        <taxon>Diptera</taxon>
        <taxon>Brachycera</taxon>
        <taxon>Muscomorpha</taxon>
        <taxon>Hippoboscoidea</taxon>
        <taxon>Glossinidae</taxon>
        <taxon>Glossina</taxon>
    </lineage>
</organism>
<accession>A0A1A9W6X8</accession>
<feature type="domain" description="BRCT" evidence="2">
    <location>
        <begin position="1023"/>
        <end position="1090"/>
    </location>
</feature>
<dbReference type="Proteomes" id="UP000091820">
    <property type="component" value="Unassembled WGS sequence"/>
</dbReference>
<dbReference type="CDD" id="cd17736">
    <property type="entry name" value="BRCT_microcephalin_rpt2"/>
    <property type="match status" value="1"/>
</dbReference>
<feature type="domain" description="BRCT" evidence="2">
    <location>
        <begin position="234"/>
        <end position="324"/>
    </location>
</feature>
<dbReference type="Pfam" id="PF00533">
    <property type="entry name" value="BRCT"/>
    <property type="match status" value="1"/>
</dbReference>
<dbReference type="CDD" id="cd17716">
    <property type="entry name" value="BRCT_microcephalin_rpt1"/>
    <property type="match status" value="1"/>
</dbReference>
<feature type="domain" description="BRCT" evidence="2">
    <location>
        <begin position="1122"/>
        <end position="1207"/>
    </location>
</feature>
<feature type="compositionally biased region" description="Low complexity" evidence="1">
    <location>
        <begin position="461"/>
        <end position="475"/>
    </location>
</feature>
<dbReference type="InterPro" id="IPR036420">
    <property type="entry name" value="BRCT_dom_sf"/>
</dbReference>
<feature type="compositionally biased region" description="Low complexity" evidence="1">
    <location>
        <begin position="630"/>
        <end position="647"/>
    </location>
</feature>
<dbReference type="Pfam" id="PF12738">
    <property type="entry name" value="PTCB-BRCT"/>
    <property type="match status" value="1"/>
</dbReference>
<feature type="region of interest" description="Disordered" evidence="1">
    <location>
        <begin position="346"/>
        <end position="390"/>
    </location>
</feature>
<dbReference type="GO" id="GO:0000278">
    <property type="term" value="P:mitotic cell cycle"/>
    <property type="evidence" value="ECO:0007669"/>
    <property type="project" value="TreeGrafter"/>
</dbReference>
<evidence type="ECO:0000259" key="2">
    <source>
        <dbReference type="PROSITE" id="PS50172"/>
    </source>
</evidence>
<dbReference type="EnsemblMetazoa" id="GBRI008398-RA">
    <property type="protein sequence ID" value="GBRI008398-PA"/>
    <property type="gene ID" value="GBRI008398"/>
</dbReference>